<dbReference type="Pfam" id="PF13499">
    <property type="entry name" value="EF-hand_7"/>
    <property type="match status" value="1"/>
</dbReference>
<dbReference type="GeneID" id="5892951"/>
<dbReference type="Gene3D" id="1.10.238.10">
    <property type="entry name" value="EF-hand"/>
    <property type="match status" value="1"/>
</dbReference>
<dbReference type="PROSITE" id="PS50222">
    <property type="entry name" value="EF_HAND_2"/>
    <property type="match status" value="1"/>
</dbReference>
<keyword evidence="2" id="KW-0106">Calcium</keyword>
<dbReference type="KEGG" id="mbr:MONBRDRAFT_33348"/>
<evidence type="ECO:0000313" key="5">
    <source>
        <dbReference type="Proteomes" id="UP000001357"/>
    </source>
</evidence>
<evidence type="ECO:0000256" key="1">
    <source>
        <dbReference type="ARBA" id="ARBA00022737"/>
    </source>
</evidence>
<dbReference type="SMART" id="SM00054">
    <property type="entry name" value="EFh"/>
    <property type="match status" value="3"/>
</dbReference>
<dbReference type="CDD" id="cd00051">
    <property type="entry name" value="EFh"/>
    <property type="match status" value="1"/>
</dbReference>
<dbReference type="InParanoid" id="A9V4W8"/>
<feature type="domain" description="EF-hand" evidence="3">
    <location>
        <begin position="114"/>
        <end position="145"/>
    </location>
</feature>
<protein>
    <recommendedName>
        <fullName evidence="3">EF-hand domain-containing protein</fullName>
    </recommendedName>
</protein>
<dbReference type="eggNOG" id="KOG0027">
    <property type="taxonomic scope" value="Eukaryota"/>
</dbReference>
<dbReference type="EMBL" id="CH991559">
    <property type="protein sequence ID" value="EDQ87442.1"/>
    <property type="molecule type" value="Genomic_DNA"/>
</dbReference>
<evidence type="ECO:0000259" key="3">
    <source>
        <dbReference type="PROSITE" id="PS50222"/>
    </source>
</evidence>
<name>A9V4W8_MONBE</name>
<evidence type="ECO:0000313" key="4">
    <source>
        <dbReference type="EMBL" id="EDQ87442.1"/>
    </source>
</evidence>
<sequence>MAARLSDKQHADAKAVFVQLAGAKQALSYTEATSALEALGLEIKDVADFDQDKSGSLRYPEFANCVAAAHRTTIVDARLLKAAFKGWDTRDTGYITPKQIMHLMESGSGLPLGISKADVKEMIEYIDRNGDGHIDFDELTKALLA</sequence>
<dbReference type="InterPro" id="IPR018247">
    <property type="entry name" value="EF_Hand_1_Ca_BS"/>
</dbReference>
<dbReference type="InterPro" id="IPR050145">
    <property type="entry name" value="Centrin_CML-like"/>
</dbReference>
<dbReference type="GO" id="GO:0005509">
    <property type="term" value="F:calcium ion binding"/>
    <property type="evidence" value="ECO:0007669"/>
    <property type="project" value="InterPro"/>
</dbReference>
<dbReference type="Proteomes" id="UP000001357">
    <property type="component" value="Unassembled WGS sequence"/>
</dbReference>
<dbReference type="InterPro" id="IPR011992">
    <property type="entry name" value="EF-hand-dom_pair"/>
</dbReference>
<dbReference type="STRING" id="81824.A9V4W8"/>
<dbReference type="RefSeq" id="XP_001747702.1">
    <property type="nucleotide sequence ID" value="XM_001747650.1"/>
</dbReference>
<keyword evidence="5" id="KW-1185">Reference proteome</keyword>
<proteinExistence type="predicted"/>
<dbReference type="PANTHER" id="PTHR23050">
    <property type="entry name" value="CALCIUM BINDING PROTEIN"/>
    <property type="match status" value="1"/>
</dbReference>
<gene>
    <name evidence="4" type="ORF">MONBRDRAFT_33348</name>
</gene>
<reference evidence="4 5" key="1">
    <citation type="journal article" date="2008" name="Nature">
        <title>The genome of the choanoflagellate Monosiga brevicollis and the origin of metazoans.</title>
        <authorList>
            <consortium name="JGI Sequencing"/>
            <person name="King N."/>
            <person name="Westbrook M.J."/>
            <person name="Young S.L."/>
            <person name="Kuo A."/>
            <person name="Abedin M."/>
            <person name="Chapman J."/>
            <person name="Fairclough S."/>
            <person name="Hellsten U."/>
            <person name="Isogai Y."/>
            <person name="Letunic I."/>
            <person name="Marr M."/>
            <person name="Pincus D."/>
            <person name="Putnam N."/>
            <person name="Rokas A."/>
            <person name="Wright K.J."/>
            <person name="Zuzow R."/>
            <person name="Dirks W."/>
            <person name="Good M."/>
            <person name="Goodstein D."/>
            <person name="Lemons D."/>
            <person name="Li W."/>
            <person name="Lyons J.B."/>
            <person name="Morris A."/>
            <person name="Nichols S."/>
            <person name="Richter D.J."/>
            <person name="Salamov A."/>
            <person name="Bork P."/>
            <person name="Lim W.A."/>
            <person name="Manning G."/>
            <person name="Miller W.T."/>
            <person name="McGinnis W."/>
            <person name="Shapiro H."/>
            <person name="Tjian R."/>
            <person name="Grigoriev I.V."/>
            <person name="Rokhsar D."/>
        </authorList>
    </citation>
    <scope>NUCLEOTIDE SEQUENCE [LARGE SCALE GENOMIC DNA]</scope>
    <source>
        <strain evidence="5">MX1 / ATCC 50154</strain>
    </source>
</reference>
<dbReference type="InterPro" id="IPR002048">
    <property type="entry name" value="EF_hand_dom"/>
</dbReference>
<accession>A9V4W8</accession>
<dbReference type="PROSITE" id="PS00018">
    <property type="entry name" value="EF_HAND_1"/>
    <property type="match status" value="1"/>
</dbReference>
<dbReference type="AlphaFoldDB" id="A9V4W8"/>
<evidence type="ECO:0000256" key="2">
    <source>
        <dbReference type="ARBA" id="ARBA00022837"/>
    </source>
</evidence>
<dbReference type="OMA" id="PEFANCV"/>
<dbReference type="SUPFAM" id="SSF47473">
    <property type="entry name" value="EF-hand"/>
    <property type="match status" value="1"/>
</dbReference>
<organism evidence="4 5">
    <name type="scientific">Monosiga brevicollis</name>
    <name type="common">Choanoflagellate</name>
    <dbReference type="NCBI Taxonomy" id="81824"/>
    <lineage>
        <taxon>Eukaryota</taxon>
        <taxon>Choanoflagellata</taxon>
        <taxon>Craspedida</taxon>
        <taxon>Salpingoecidae</taxon>
        <taxon>Monosiga</taxon>
    </lineage>
</organism>
<keyword evidence="1" id="KW-0677">Repeat</keyword>